<feature type="region of interest" description="Disordered" evidence="1">
    <location>
        <begin position="64"/>
        <end position="171"/>
    </location>
</feature>
<evidence type="ECO:0000313" key="3">
    <source>
        <dbReference type="Proteomes" id="UP000054537"/>
    </source>
</evidence>
<dbReference type="EMBL" id="JRTT01000131">
    <property type="protein sequence ID" value="KHD73425.1"/>
    <property type="molecule type" value="Genomic_DNA"/>
</dbReference>
<sequence length="171" mass="17667">MTTKTTPARIEIAPTITSAARDGPRAGAAASTRARPLRIQVVAKTSASTASPVTRFRRQSRPAISTTMPTMPDSTLRPTPAPVGRNAATIRARPPNSSQTPVSAAITRSEMSGQISTASPSSTANRPVTSRVHQGNGCLRNSVATPGHGSATSVMPPASGPPHHPDITPHE</sequence>
<reference evidence="2 3" key="1">
    <citation type="submission" date="2014-10" db="EMBL/GenBank/DDBJ databases">
        <title>Draft genome sequence of Actinoplanes utahensis NRRL 12052.</title>
        <authorList>
            <person name="Velasco-Bucheli B."/>
            <person name="del Cerro C."/>
            <person name="Hormigo D."/>
            <person name="Garcia J.L."/>
            <person name="Acebal C."/>
            <person name="Arroyo M."/>
            <person name="de la Mata I."/>
        </authorList>
    </citation>
    <scope>NUCLEOTIDE SEQUENCE [LARGE SCALE GENOMIC DNA]</scope>
    <source>
        <strain evidence="2 3">NRRL 12052</strain>
    </source>
</reference>
<feature type="compositionally biased region" description="Polar residues" evidence="1">
    <location>
        <begin position="109"/>
        <end position="133"/>
    </location>
</feature>
<evidence type="ECO:0000313" key="2">
    <source>
        <dbReference type="EMBL" id="KHD73425.1"/>
    </source>
</evidence>
<evidence type="ECO:0000256" key="1">
    <source>
        <dbReference type="SAM" id="MobiDB-lite"/>
    </source>
</evidence>
<accession>A0A0A6UBL0</accession>
<name>A0A0A6UBL0_ACTUT</name>
<feature type="compositionally biased region" description="Polar residues" evidence="1">
    <location>
        <begin position="64"/>
        <end position="77"/>
    </location>
</feature>
<organism evidence="2 3">
    <name type="scientific">Actinoplanes utahensis</name>
    <dbReference type="NCBI Taxonomy" id="1869"/>
    <lineage>
        <taxon>Bacteria</taxon>
        <taxon>Bacillati</taxon>
        <taxon>Actinomycetota</taxon>
        <taxon>Actinomycetes</taxon>
        <taxon>Micromonosporales</taxon>
        <taxon>Micromonosporaceae</taxon>
        <taxon>Actinoplanes</taxon>
    </lineage>
</organism>
<dbReference type="Proteomes" id="UP000054537">
    <property type="component" value="Unassembled WGS sequence"/>
</dbReference>
<comment type="caution">
    <text evidence="2">The sequence shown here is derived from an EMBL/GenBank/DDBJ whole genome shotgun (WGS) entry which is preliminary data.</text>
</comment>
<protein>
    <submittedName>
        <fullName evidence="2">Uncharacterized protein</fullName>
    </submittedName>
</protein>
<proteinExistence type="predicted"/>
<dbReference type="AlphaFoldDB" id="A0A0A6UBL0"/>
<keyword evidence="3" id="KW-1185">Reference proteome</keyword>
<gene>
    <name evidence="2" type="ORF">MB27_35025</name>
</gene>